<feature type="transmembrane region" description="Helical" evidence="1">
    <location>
        <begin position="33"/>
        <end position="55"/>
    </location>
</feature>
<feature type="transmembrane region" description="Helical" evidence="1">
    <location>
        <begin position="474"/>
        <end position="493"/>
    </location>
</feature>
<feature type="transmembrane region" description="Helical" evidence="1">
    <location>
        <begin position="278"/>
        <end position="295"/>
    </location>
</feature>
<feature type="transmembrane region" description="Helical" evidence="1">
    <location>
        <begin position="61"/>
        <end position="79"/>
    </location>
</feature>
<evidence type="ECO:0000313" key="2">
    <source>
        <dbReference type="EMBL" id="MFD1678221.1"/>
    </source>
</evidence>
<feature type="transmembrane region" description="Helical" evidence="1">
    <location>
        <begin position="393"/>
        <end position="415"/>
    </location>
</feature>
<sequence length="621" mass="71087">MTTVLWILAAMFNLWSAYLFTKRFGFHDGKDRAVTFTLLFVTQIITSVFIAGACIEHLTNLTLFGVDVLFWLISAALVYRQGERLLPSVRQFKWPVRGWHWSGIVFGLMLVIFLAFCAYMGHVLPPYSYDALGYHLVSVATWMHEHRIVDIQASLWANVYPKNAELLYTWLYMSVDSDHWIHLGQWLFGIVGVIATMASARVIGLSRSGAIISGALFFTAPTVILQATTDYNDLAFCAMFLIFFYGYLKFMGSRDWRYMLLSGMAGGITLGIKSDAVMYIAVCFIVMLVQFARFYRKHQVTAKQIVGCLCLLVFPILLFGSEWYIHTWIIYGNPVYPFTVSIAGHVLFAGRGSVAQLIINPNTPSQLLHKPWWQQVWISWTRIPTNYSYDMHIGGFGVIWTFIEWPALVVTFFYALVKDKKLCYQVMVPLIVMFILQPANWWGRYTLFMIPLGAWSFVYICARLRQKWLWTTLYSLVLVIVCGSYGVGAALFAKMDTQHASQVVQAVHNAFATPPQARTVGSVVYPEYHWVDALKGPTNIGMADDVPFPYPLFGDHAKNNVYKFQMQSRATFLHEVQVEDIRYIMTVKGDPYDKWARQDHRRFAPYSQSAGYDVFRVRSSS</sequence>
<keyword evidence="1" id="KW-1133">Transmembrane helix</keyword>
<feature type="transmembrane region" description="Helical" evidence="1">
    <location>
        <begin position="99"/>
        <end position="121"/>
    </location>
</feature>
<gene>
    <name evidence="2" type="ORF">ACFSB2_26490</name>
</gene>
<name>A0ABW4JP33_9BACL</name>
<feature type="transmembrane region" description="Helical" evidence="1">
    <location>
        <begin position="6"/>
        <end position="21"/>
    </location>
</feature>
<evidence type="ECO:0000313" key="3">
    <source>
        <dbReference type="Proteomes" id="UP001597079"/>
    </source>
</evidence>
<comment type="caution">
    <text evidence="2">The sequence shown here is derived from an EMBL/GenBank/DDBJ whole genome shotgun (WGS) entry which is preliminary data.</text>
</comment>
<feature type="transmembrane region" description="Helical" evidence="1">
    <location>
        <begin position="445"/>
        <end position="462"/>
    </location>
</feature>
<protein>
    <recommendedName>
        <fullName evidence="4">Dolichyl-phosphate-mannose-protein mannosyltransferase</fullName>
    </recommendedName>
</protein>
<organism evidence="2 3">
    <name type="scientific">Alicyclobacillus fodiniaquatilis</name>
    <dbReference type="NCBI Taxonomy" id="1661150"/>
    <lineage>
        <taxon>Bacteria</taxon>
        <taxon>Bacillati</taxon>
        <taxon>Bacillota</taxon>
        <taxon>Bacilli</taxon>
        <taxon>Bacillales</taxon>
        <taxon>Alicyclobacillaceae</taxon>
        <taxon>Alicyclobacillus</taxon>
    </lineage>
</organism>
<feature type="transmembrane region" description="Helical" evidence="1">
    <location>
        <begin position="205"/>
        <end position="225"/>
    </location>
</feature>
<feature type="transmembrane region" description="Helical" evidence="1">
    <location>
        <begin position="231"/>
        <end position="248"/>
    </location>
</feature>
<reference evidence="3" key="1">
    <citation type="journal article" date="2019" name="Int. J. Syst. Evol. Microbiol.">
        <title>The Global Catalogue of Microorganisms (GCM) 10K type strain sequencing project: providing services to taxonomists for standard genome sequencing and annotation.</title>
        <authorList>
            <consortium name="The Broad Institute Genomics Platform"/>
            <consortium name="The Broad Institute Genome Sequencing Center for Infectious Disease"/>
            <person name="Wu L."/>
            <person name="Ma J."/>
        </authorList>
    </citation>
    <scope>NUCLEOTIDE SEQUENCE [LARGE SCALE GENOMIC DNA]</scope>
    <source>
        <strain evidence="3">CGMCC 1.12286</strain>
    </source>
</reference>
<keyword evidence="1" id="KW-0472">Membrane</keyword>
<keyword evidence="1" id="KW-0812">Transmembrane</keyword>
<dbReference type="Proteomes" id="UP001597079">
    <property type="component" value="Unassembled WGS sequence"/>
</dbReference>
<dbReference type="EMBL" id="JBHUCX010000102">
    <property type="protein sequence ID" value="MFD1678221.1"/>
    <property type="molecule type" value="Genomic_DNA"/>
</dbReference>
<proteinExistence type="predicted"/>
<accession>A0ABW4JP33</accession>
<evidence type="ECO:0008006" key="4">
    <source>
        <dbReference type="Google" id="ProtNLM"/>
    </source>
</evidence>
<feature type="transmembrane region" description="Helical" evidence="1">
    <location>
        <begin position="255"/>
        <end position="272"/>
    </location>
</feature>
<feature type="transmembrane region" description="Helical" evidence="1">
    <location>
        <begin position="180"/>
        <end position="198"/>
    </location>
</feature>
<evidence type="ECO:0000256" key="1">
    <source>
        <dbReference type="SAM" id="Phobius"/>
    </source>
</evidence>
<dbReference type="RefSeq" id="WP_377946256.1">
    <property type="nucleotide sequence ID" value="NZ_JBHUCX010000102.1"/>
</dbReference>
<keyword evidence="3" id="KW-1185">Reference proteome</keyword>
<feature type="transmembrane region" description="Helical" evidence="1">
    <location>
        <begin position="307"/>
        <end position="331"/>
    </location>
</feature>